<feature type="domain" description="C2H2-type" evidence="11">
    <location>
        <begin position="373"/>
        <end position="400"/>
    </location>
</feature>
<dbReference type="PROSITE" id="PS51915">
    <property type="entry name" value="ZAD"/>
    <property type="match status" value="1"/>
</dbReference>
<feature type="domain" description="C2H2-type" evidence="11">
    <location>
        <begin position="260"/>
        <end position="287"/>
    </location>
</feature>
<feature type="region of interest" description="Disordered" evidence="10">
    <location>
        <begin position="92"/>
        <end position="130"/>
    </location>
</feature>
<dbReference type="SUPFAM" id="SSF57667">
    <property type="entry name" value="beta-beta-alpha zinc fingers"/>
    <property type="match status" value="4"/>
</dbReference>
<comment type="similarity">
    <text evidence="2">Belongs to the krueppel C2H2-type zinc-finger protein family.</text>
</comment>
<feature type="compositionally biased region" description="Basic residues" evidence="10">
    <location>
        <begin position="111"/>
        <end position="127"/>
    </location>
</feature>
<protein>
    <submittedName>
        <fullName evidence="13">Uncharacterized protein</fullName>
    </submittedName>
</protein>
<dbReference type="GO" id="GO:0005634">
    <property type="term" value="C:nucleus"/>
    <property type="evidence" value="ECO:0007669"/>
    <property type="project" value="UniProtKB-SubCell"/>
</dbReference>
<dbReference type="FunFam" id="3.30.160.60:FF:000264">
    <property type="entry name" value="Zinc finger protein 236"/>
    <property type="match status" value="1"/>
</dbReference>
<keyword evidence="14" id="KW-1185">Reference proteome</keyword>
<proteinExistence type="inferred from homology"/>
<dbReference type="SUPFAM" id="SSF57716">
    <property type="entry name" value="Glucocorticoid receptor-like (DNA-binding domain)"/>
    <property type="match status" value="1"/>
</dbReference>
<dbReference type="EMBL" id="JAPTSV010000016">
    <property type="protein sequence ID" value="KAJ1519584.1"/>
    <property type="molecule type" value="Genomic_DNA"/>
</dbReference>
<accession>A0AAV7X6J3</accession>
<feature type="domain" description="C2H2-type" evidence="11">
    <location>
        <begin position="401"/>
        <end position="428"/>
    </location>
</feature>
<evidence type="ECO:0000256" key="5">
    <source>
        <dbReference type="ARBA" id="ARBA00022771"/>
    </source>
</evidence>
<organism evidence="13 14">
    <name type="scientific">Megalurothrips usitatus</name>
    <name type="common">bean blossom thrips</name>
    <dbReference type="NCBI Taxonomy" id="439358"/>
    <lineage>
        <taxon>Eukaryota</taxon>
        <taxon>Metazoa</taxon>
        <taxon>Ecdysozoa</taxon>
        <taxon>Arthropoda</taxon>
        <taxon>Hexapoda</taxon>
        <taxon>Insecta</taxon>
        <taxon>Pterygota</taxon>
        <taxon>Neoptera</taxon>
        <taxon>Paraneoptera</taxon>
        <taxon>Thysanoptera</taxon>
        <taxon>Terebrantia</taxon>
        <taxon>Thripoidea</taxon>
        <taxon>Thripidae</taxon>
        <taxon>Megalurothrips</taxon>
    </lineage>
</organism>
<evidence type="ECO:0000256" key="4">
    <source>
        <dbReference type="ARBA" id="ARBA00022737"/>
    </source>
</evidence>
<evidence type="ECO:0000313" key="13">
    <source>
        <dbReference type="EMBL" id="KAJ1519584.1"/>
    </source>
</evidence>
<sequence length="612" mass="68477">MLILDFDRLCRLCLTTGENLVPIFENDPPLNNRIENYTCLKLSSNDGLPTTLCMDCLSKINLIMDFQDLCKRSDTVLREYIQAKEAAIEQENVTLNDRNGAEPELQEVGNKSKKKGRGKGKATSRKMKTAEQVCGLSTDNDVDCGQTAQDASKSLTEFTSLESDLISTEKSEDVSKNGQLYPNSEKEKARTRTGKGSLSSNDHILSNESDDLSDDTEYAWPGSLSDEEFDQSPLADGTDKDEGSMHKSSSHPRKKRANSYECEYCGRTFPRSNHLAQHELTHTKEKPFLCSYCQKGFWYKNSLIGHIKQNHTGEVNYTCDECGRGFFQKSEFMRHKPIHSNETPFKCDECDMSFKLMKNLKRHQKVHTGIRTHTCQYCGKSFRMLQTLRVHLVLHSGEKPYKCTHCGRGFSQSAPLKAHIRMHTGEKPYVCNVCNKAFPTGNSLKAHMFKHTGIHPNSCNDCSLRFKRKRDLVAHWNSVHGGAATDPVKVPPQLPPQGPQSYPSESVPNLLDQQSLHLDPLVSPTPSEPSLPVPTPSIQLQQPSQFNDMLIIGSMDPLTDEESLSGGPQSHHEILLNPLPSVLEMSPQPLMSPSLIKSDSDDLLSADDLSFT</sequence>
<dbReference type="InterPro" id="IPR013087">
    <property type="entry name" value="Znf_C2H2_type"/>
</dbReference>
<dbReference type="FunFam" id="3.30.160.60:FF:000100">
    <property type="entry name" value="Zinc finger 45-like"/>
    <property type="match status" value="2"/>
</dbReference>
<evidence type="ECO:0000256" key="2">
    <source>
        <dbReference type="ARBA" id="ARBA00006991"/>
    </source>
</evidence>
<feature type="region of interest" description="Disordered" evidence="10">
    <location>
        <begin position="590"/>
        <end position="612"/>
    </location>
</feature>
<feature type="domain" description="C2H2-type" evidence="11">
    <location>
        <begin position="317"/>
        <end position="344"/>
    </location>
</feature>
<comment type="subcellular location">
    <subcellularLocation>
        <location evidence="1">Nucleus</location>
    </subcellularLocation>
</comment>
<evidence type="ECO:0000256" key="6">
    <source>
        <dbReference type="ARBA" id="ARBA00022833"/>
    </source>
</evidence>
<dbReference type="FunFam" id="3.30.160.60:FF:002343">
    <property type="entry name" value="Zinc finger protein 33A"/>
    <property type="match status" value="1"/>
</dbReference>
<dbReference type="GO" id="GO:0000981">
    <property type="term" value="F:DNA-binding transcription factor activity, RNA polymerase II-specific"/>
    <property type="evidence" value="ECO:0007669"/>
    <property type="project" value="TreeGrafter"/>
</dbReference>
<dbReference type="GO" id="GO:0000978">
    <property type="term" value="F:RNA polymerase II cis-regulatory region sequence-specific DNA binding"/>
    <property type="evidence" value="ECO:0007669"/>
    <property type="project" value="TreeGrafter"/>
</dbReference>
<dbReference type="PANTHER" id="PTHR23235:SF178">
    <property type="entry name" value="C2H2-TYPE DOMAIN-CONTAINING PROTEIN-RELATED"/>
    <property type="match status" value="1"/>
</dbReference>
<feature type="domain" description="ZAD" evidence="12">
    <location>
        <begin position="8"/>
        <end position="80"/>
    </location>
</feature>
<evidence type="ECO:0000256" key="1">
    <source>
        <dbReference type="ARBA" id="ARBA00004123"/>
    </source>
</evidence>
<feature type="domain" description="C2H2-type" evidence="11">
    <location>
        <begin position="457"/>
        <end position="485"/>
    </location>
</feature>
<feature type="domain" description="C2H2-type" evidence="11">
    <location>
        <begin position="345"/>
        <end position="372"/>
    </location>
</feature>
<feature type="binding site" evidence="9">
    <location>
        <position position="56"/>
    </location>
    <ligand>
        <name>Zn(2+)</name>
        <dbReference type="ChEBI" id="CHEBI:29105"/>
    </ligand>
</feature>
<evidence type="ECO:0000256" key="7">
    <source>
        <dbReference type="ARBA" id="ARBA00023242"/>
    </source>
</evidence>
<dbReference type="Gene3D" id="3.30.160.60">
    <property type="entry name" value="Classic Zinc Finger"/>
    <property type="match status" value="8"/>
</dbReference>
<feature type="binding site" evidence="9">
    <location>
        <position position="53"/>
    </location>
    <ligand>
        <name>Zn(2+)</name>
        <dbReference type="ChEBI" id="CHEBI:29105"/>
    </ligand>
</feature>
<dbReference type="Gene3D" id="3.40.1800.20">
    <property type="match status" value="1"/>
</dbReference>
<dbReference type="PANTHER" id="PTHR23235">
    <property type="entry name" value="KRUEPPEL-LIKE TRANSCRIPTION FACTOR"/>
    <property type="match status" value="1"/>
</dbReference>
<evidence type="ECO:0000256" key="8">
    <source>
        <dbReference type="PROSITE-ProRule" id="PRU00042"/>
    </source>
</evidence>
<keyword evidence="5 8" id="KW-0863">Zinc-finger</keyword>
<dbReference type="InterPro" id="IPR036236">
    <property type="entry name" value="Znf_C2H2_sf"/>
</dbReference>
<keyword evidence="3 9" id="KW-0479">Metal-binding</keyword>
<keyword evidence="6 9" id="KW-0862">Zinc</keyword>
<dbReference type="PROSITE" id="PS50157">
    <property type="entry name" value="ZINC_FINGER_C2H2_2"/>
    <property type="match status" value="8"/>
</dbReference>
<feature type="compositionally biased region" description="Pro residues" evidence="10">
    <location>
        <begin position="489"/>
        <end position="498"/>
    </location>
</feature>
<feature type="binding site" evidence="9">
    <location>
        <position position="13"/>
    </location>
    <ligand>
        <name>Zn(2+)</name>
        <dbReference type="ChEBI" id="CHEBI:29105"/>
    </ligand>
</feature>
<feature type="compositionally biased region" description="Polar residues" evidence="10">
    <location>
        <begin position="194"/>
        <end position="207"/>
    </location>
</feature>
<reference evidence="13" key="1">
    <citation type="submission" date="2022-12" db="EMBL/GenBank/DDBJ databases">
        <title>Chromosome-level genome assembly of the bean flower thrips Megalurothrips usitatus.</title>
        <authorList>
            <person name="Ma L."/>
            <person name="Liu Q."/>
            <person name="Li H."/>
            <person name="Cai W."/>
        </authorList>
    </citation>
    <scope>NUCLEOTIDE SEQUENCE</scope>
    <source>
        <strain evidence="13">Cailab_2022a</strain>
    </source>
</reference>
<evidence type="ECO:0000313" key="14">
    <source>
        <dbReference type="Proteomes" id="UP001075354"/>
    </source>
</evidence>
<dbReference type="PROSITE" id="PS00028">
    <property type="entry name" value="ZINC_FINGER_C2H2_1"/>
    <property type="match status" value="8"/>
</dbReference>
<dbReference type="InterPro" id="IPR012934">
    <property type="entry name" value="Znf_AD"/>
</dbReference>
<feature type="domain" description="C2H2-type" evidence="11">
    <location>
        <begin position="288"/>
        <end position="316"/>
    </location>
</feature>
<dbReference type="Pfam" id="PF00096">
    <property type="entry name" value="zf-C2H2"/>
    <property type="match status" value="5"/>
</dbReference>
<evidence type="ECO:0000259" key="11">
    <source>
        <dbReference type="PROSITE" id="PS50157"/>
    </source>
</evidence>
<keyword evidence="7" id="KW-0539">Nucleus</keyword>
<evidence type="ECO:0000256" key="3">
    <source>
        <dbReference type="ARBA" id="ARBA00022723"/>
    </source>
</evidence>
<dbReference type="FunFam" id="3.30.160.60:FF:001119">
    <property type="entry name" value="zinc finger protein 408"/>
    <property type="match status" value="1"/>
</dbReference>
<dbReference type="AlphaFoldDB" id="A0AAV7X6J3"/>
<feature type="compositionally biased region" description="Acidic residues" evidence="10">
    <location>
        <begin position="208"/>
        <end position="217"/>
    </location>
</feature>
<feature type="region of interest" description="Disordered" evidence="10">
    <location>
        <begin position="481"/>
        <end position="507"/>
    </location>
</feature>
<dbReference type="SMART" id="SM00355">
    <property type="entry name" value="ZnF_C2H2"/>
    <property type="match status" value="8"/>
</dbReference>
<dbReference type="Pfam" id="PF13912">
    <property type="entry name" value="zf-C2H2_6"/>
    <property type="match status" value="2"/>
</dbReference>
<name>A0AAV7X6J3_9NEOP</name>
<feature type="domain" description="C2H2-type" evidence="11">
    <location>
        <begin position="429"/>
        <end position="456"/>
    </location>
</feature>
<evidence type="ECO:0000256" key="9">
    <source>
        <dbReference type="PROSITE-ProRule" id="PRU01263"/>
    </source>
</evidence>
<keyword evidence="4" id="KW-0677">Repeat</keyword>
<dbReference type="GO" id="GO:0008270">
    <property type="term" value="F:zinc ion binding"/>
    <property type="evidence" value="ECO:0007669"/>
    <property type="project" value="UniProtKB-UniRule"/>
</dbReference>
<feature type="binding site" evidence="9">
    <location>
        <position position="10"/>
    </location>
    <ligand>
        <name>Zn(2+)</name>
        <dbReference type="ChEBI" id="CHEBI:29105"/>
    </ligand>
</feature>
<dbReference type="Pfam" id="PF07776">
    <property type="entry name" value="zf-AD"/>
    <property type="match status" value="1"/>
</dbReference>
<comment type="caution">
    <text evidence="13">The sequence shown here is derived from an EMBL/GenBank/DDBJ whole genome shotgun (WGS) entry which is preliminary data.</text>
</comment>
<evidence type="ECO:0000256" key="10">
    <source>
        <dbReference type="SAM" id="MobiDB-lite"/>
    </source>
</evidence>
<gene>
    <name evidence="13" type="ORF">ONE63_004859</name>
</gene>
<dbReference type="Proteomes" id="UP001075354">
    <property type="component" value="Chromosome 16"/>
</dbReference>
<evidence type="ECO:0000259" key="12">
    <source>
        <dbReference type="PROSITE" id="PS51915"/>
    </source>
</evidence>
<dbReference type="SMART" id="SM00868">
    <property type="entry name" value="zf-AD"/>
    <property type="match status" value="1"/>
</dbReference>
<dbReference type="FunFam" id="3.30.160.60:FF:001498">
    <property type="entry name" value="Zinc finger protein 404"/>
    <property type="match status" value="1"/>
</dbReference>
<feature type="region of interest" description="Disordered" evidence="10">
    <location>
        <begin position="165"/>
        <end position="254"/>
    </location>
</feature>